<keyword evidence="1" id="KW-1133">Transmembrane helix</keyword>
<dbReference type="STRING" id="487685.SAMN04488696_1992"/>
<evidence type="ECO:0000313" key="2">
    <source>
        <dbReference type="EMBL" id="SFM67441.1"/>
    </source>
</evidence>
<dbReference type="AlphaFoldDB" id="A0A1I4SSQ0"/>
<dbReference type="InterPro" id="IPR055690">
    <property type="entry name" value="DUF7266"/>
</dbReference>
<keyword evidence="1" id="KW-0472">Membrane</keyword>
<evidence type="ECO:0000256" key="1">
    <source>
        <dbReference type="SAM" id="Phobius"/>
    </source>
</evidence>
<evidence type="ECO:0008006" key="4">
    <source>
        <dbReference type="Google" id="ProtNLM"/>
    </source>
</evidence>
<organism evidence="2 3">
    <name type="scientific">Methanolobus profundi</name>
    <dbReference type="NCBI Taxonomy" id="487685"/>
    <lineage>
        <taxon>Archaea</taxon>
        <taxon>Methanobacteriati</taxon>
        <taxon>Methanobacteriota</taxon>
        <taxon>Stenosarchaea group</taxon>
        <taxon>Methanomicrobia</taxon>
        <taxon>Methanosarcinales</taxon>
        <taxon>Methanosarcinaceae</taxon>
        <taxon>Methanolobus</taxon>
    </lineage>
</organism>
<dbReference type="Proteomes" id="UP000198535">
    <property type="component" value="Unassembled WGS sequence"/>
</dbReference>
<dbReference type="OrthoDB" id="118020at2157"/>
<dbReference type="EMBL" id="FOUJ01000004">
    <property type="protein sequence ID" value="SFM67441.1"/>
    <property type="molecule type" value="Genomic_DNA"/>
</dbReference>
<dbReference type="Pfam" id="PF23928">
    <property type="entry name" value="DUF7266"/>
    <property type="match status" value="1"/>
</dbReference>
<keyword evidence="3" id="KW-1185">Reference proteome</keyword>
<name>A0A1I4SSQ0_9EURY</name>
<sequence length="160" mass="18175">MTKRLINDERAVSISVGTMLIFAITVTTMIIVISSFYTMIDREGDMVMRNQFEIHGNDLALQISNIDTTVQIVNNSGGKVENVSFRFSLPQTIVDEQYSIEFKNDTNEIIFESKRGYNNQVKVSYVTSEVDVASTTLFSGPDNFEFYYNPDSNLIEVRNV</sequence>
<dbReference type="RefSeq" id="WP_091936490.1">
    <property type="nucleotide sequence ID" value="NZ_FOUJ01000004.1"/>
</dbReference>
<evidence type="ECO:0000313" key="3">
    <source>
        <dbReference type="Proteomes" id="UP000198535"/>
    </source>
</evidence>
<feature type="transmembrane region" description="Helical" evidence="1">
    <location>
        <begin position="20"/>
        <end position="40"/>
    </location>
</feature>
<accession>A0A1I4SSQ0</accession>
<proteinExistence type="predicted"/>
<reference evidence="3" key="1">
    <citation type="submission" date="2016-10" db="EMBL/GenBank/DDBJ databases">
        <authorList>
            <person name="Varghese N."/>
            <person name="Submissions S."/>
        </authorList>
    </citation>
    <scope>NUCLEOTIDE SEQUENCE [LARGE SCALE GENOMIC DNA]</scope>
    <source>
        <strain evidence="3">Mob M</strain>
    </source>
</reference>
<gene>
    <name evidence="2" type="ORF">SAMN04488696_1992</name>
</gene>
<protein>
    <recommendedName>
        <fullName evidence="4">Archaeal Type IV pilin N-terminal domain-containing protein</fullName>
    </recommendedName>
</protein>
<keyword evidence="1" id="KW-0812">Transmembrane</keyword>